<dbReference type="Proteomes" id="UP000266841">
    <property type="component" value="Unassembled WGS sequence"/>
</dbReference>
<dbReference type="AlphaFoldDB" id="K0RNB4"/>
<sequence>MLVLFGVNSEGAVVQNTAAWGYDADACEEPFVRGEEPRIGWVALEGWTGPDPAFCPAAATTTEATATEA</sequence>
<evidence type="ECO:0000313" key="2">
    <source>
        <dbReference type="Proteomes" id="UP000266841"/>
    </source>
</evidence>
<evidence type="ECO:0000313" key="1">
    <source>
        <dbReference type="EMBL" id="EJK53704.1"/>
    </source>
</evidence>
<proteinExistence type="predicted"/>
<dbReference type="EMBL" id="AGNL01037214">
    <property type="protein sequence ID" value="EJK53704.1"/>
    <property type="molecule type" value="Genomic_DNA"/>
</dbReference>
<keyword evidence="2" id="KW-1185">Reference proteome</keyword>
<feature type="non-terminal residue" evidence="1">
    <location>
        <position position="69"/>
    </location>
</feature>
<name>K0RNB4_THAOC</name>
<accession>K0RNB4</accession>
<protein>
    <submittedName>
        <fullName evidence="1">Uncharacterized protein</fullName>
    </submittedName>
</protein>
<organism evidence="1 2">
    <name type="scientific">Thalassiosira oceanica</name>
    <name type="common">Marine diatom</name>
    <dbReference type="NCBI Taxonomy" id="159749"/>
    <lineage>
        <taxon>Eukaryota</taxon>
        <taxon>Sar</taxon>
        <taxon>Stramenopiles</taxon>
        <taxon>Ochrophyta</taxon>
        <taxon>Bacillariophyta</taxon>
        <taxon>Coscinodiscophyceae</taxon>
        <taxon>Thalassiosirophycidae</taxon>
        <taxon>Thalassiosirales</taxon>
        <taxon>Thalassiosiraceae</taxon>
        <taxon>Thalassiosira</taxon>
    </lineage>
</organism>
<gene>
    <name evidence="1" type="ORF">THAOC_26801</name>
</gene>
<reference evidence="1 2" key="1">
    <citation type="journal article" date="2012" name="Genome Biol.">
        <title>Genome and low-iron response of an oceanic diatom adapted to chronic iron limitation.</title>
        <authorList>
            <person name="Lommer M."/>
            <person name="Specht M."/>
            <person name="Roy A.S."/>
            <person name="Kraemer L."/>
            <person name="Andreson R."/>
            <person name="Gutowska M.A."/>
            <person name="Wolf J."/>
            <person name="Bergner S.V."/>
            <person name="Schilhabel M.B."/>
            <person name="Klostermeier U.C."/>
            <person name="Beiko R.G."/>
            <person name="Rosenstiel P."/>
            <person name="Hippler M."/>
            <person name="Laroche J."/>
        </authorList>
    </citation>
    <scope>NUCLEOTIDE SEQUENCE [LARGE SCALE GENOMIC DNA]</scope>
    <source>
        <strain evidence="1 2">CCMP1005</strain>
    </source>
</reference>
<comment type="caution">
    <text evidence="1">The sequence shown here is derived from an EMBL/GenBank/DDBJ whole genome shotgun (WGS) entry which is preliminary data.</text>
</comment>